<keyword evidence="8" id="KW-0472">Membrane</keyword>
<evidence type="ECO:0000256" key="1">
    <source>
        <dbReference type="ARBA" id="ARBA00022670"/>
    </source>
</evidence>
<evidence type="ECO:0000256" key="6">
    <source>
        <dbReference type="RuleBase" id="RU003983"/>
    </source>
</evidence>
<dbReference type="Gene3D" id="3.30.2010.10">
    <property type="entry name" value="Metalloproteases ('zincins'), catalytic domain"/>
    <property type="match status" value="1"/>
</dbReference>
<keyword evidence="1 6" id="KW-0645">Protease</keyword>
<evidence type="ECO:0000313" key="11">
    <source>
        <dbReference type="Proteomes" id="UP001156831"/>
    </source>
</evidence>
<keyword evidence="8" id="KW-1133">Transmembrane helix</keyword>
<dbReference type="EMBL" id="JARXRN010000016">
    <property type="protein sequence ID" value="MDH5829359.1"/>
    <property type="molecule type" value="Genomic_DNA"/>
</dbReference>
<keyword evidence="2" id="KW-0479">Metal-binding</keyword>
<dbReference type="Pfam" id="PF01435">
    <property type="entry name" value="Peptidase_M48"/>
    <property type="match status" value="1"/>
</dbReference>
<feature type="region of interest" description="Disordered" evidence="7">
    <location>
        <begin position="255"/>
        <end position="274"/>
    </location>
</feature>
<keyword evidence="11" id="KW-1185">Reference proteome</keyword>
<comment type="similarity">
    <text evidence="6">Belongs to the peptidase M48 family.</text>
</comment>
<evidence type="ECO:0000256" key="2">
    <source>
        <dbReference type="ARBA" id="ARBA00022723"/>
    </source>
</evidence>
<evidence type="ECO:0000259" key="9">
    <source>
        <dbReference type="Pfam" id="PF01435"/>
    </source>
</evidence>
<proteinExistence type="inferred from homology"/>
<protein>
    <submittedName>
        <fullName evidence="10">M48 family metallopeptidase</fullName>
    </submittedName>
</protein>
<keyword evidence="3 6" id="KW-0378">Hydrolase</keyword>
<feature type="domain" description="Peptidase M48" evidence="9">
    <location>
        <begin position="108"/>
        <end position="282"/>
    </location>
</feature>
<comment type="cofactor">
    <cofactor evidence="6">
        <name>Zn(2+)</name>
        <dbReference type="ChEBI" id="CHEBI:29105"/>
    </cofactor>
    <text evidence="6">Binds 1 zinc ion per subunit.</text>
</comment>
<keyword evidence="4 6" id="KW-0862">Zinc</keyword>
<keyword evidence="5 6" id="KW-0482">Metalloprotease</keyword>
<accession>A0ABT6JF97</accession>
<dbReference type="PANTHER" id="PTHR22726:SF1">
    <property type="entry name" value="METALLOENDOPEPTIDASE OMA1, MITOCHONDRIAL"/>
    <property type="match status" value="1"/>
</dbReference>
<dbReference type="InterPro" id="IPR001915">
    <property type="entry name" value="Peptidase_M48"/>
</dbReference>
<evidence type="ECO:0000256" key="5">
    <source>
        <dbReference type="ARBA" id="ARBA00023049"/>
    </source>
</evidence>
<evidence type="ECO:0000313" key="10">
    <source>
        <dbReference type="EMBL" id="MDH5829359.1"/>
    </source>
</evidence>
<gene>
    <name evidence="10" type="ORF">QFW80_02335</name>
</gene>
<feature type="transmembrane region" description="Helical" evidence="8">
    <location>
        <begin position="21"/>
        <end position="40"/>
    </location>
</feature>
<reference evidence="10 11" key="1">
    <citation type="submission" date="2023-04" db="EMBL/GenBank/DDBJ databases">
        <title>Luteimonas sp. M1R5S18.</title>
        <authorList>
            <person name="Sun J.-Q."/>
        </authorList>
    </citation>
    <scope>NUCLEOTIDE SEQUENCE [LARGE SCALE GENOMIC DNA]</scope>
    <source>
        <strain evidence="10 11">M1R5S18</strain>
    </source>
</reference>
<sequence>MRRDPFGGRHAGQPATRRRGINPRFIILLLFAGYGVYYWFSNQSVDAVTGESVLIDKGLSIEDEKALGLQAYQEILQQEQPVDPNSPIAQQVRGIAERLVAKVPEVEAALAAENGQPAPTFSRGFEWEVNVIESEQANAFCLPGGKMAVYTGLVPVAQNENAMAVVMGHEIAHALLRHGAQRMAQQKLSQVGQMAGAMSGMDPQQQQMIMAAMGYGYLLPYARKHETQADEVGLMLAAAACFDPRESVPLWERMGEASGGQAPPEFSSTHPNPGTRIANLESLMPKALEYRERFCGNAATGAATTAGAAR</sequence>
<evidence type="ECO:0000256" key="8">
    <source>
        <dbReference type="SAM" id="Phobius"/>
    </source>
</evidence>
<comment type="caution">
    <text evidence="10">The sequence shown here is derived from an EMBL/GenBank/DDBJ whole genome shotgun (WGS) entry which is preliminary data.</text>
</comment>
<dbReference type="Proteomes" id="UP001156831">
    <property type="component" value="Unassembled WGS sequence"/>
</dbReference>
<dbReference type="CDD" id="cd07331">
    <property type="entry name" value="M48C_Oma1_like"/>
    <property type="match status" value="1"/>
</dbReference>
<keyword evidence="8" id="KW-0812">Transmembrane</keyword>
<dbReference type="InterPro" id="IPR051156">
    <property type="entry name" value="Mito/Outer_Membr_Metalloprot"/>
</dbReference>
<dbReference type="PANTHER" id="PTHR22726">
    <property type="entry name" value="METALLOENDOPEPTIDASE OMA1"/>
    <property type="match status" value="1"/>
</dbReference>
<name>A0ABT6JF97_9GAMM</name>
<evidence type="ECO:0000256" key="4">
    <source>
        <dbReference type="ARBA" id="ARBA00022833"/>
    </source>
</evidence>
<dbReference type="RefSeq" id="WP_280599475.1">
    <property type="nucleotide sequence ID" value="NZ_JARXRN010000016.1"/>
</dbReference>
<evidence type="ECO:0000256" key="7">
    <source>
        <dbReference type="SAM" id="MobiDB-lite"/>
    </source>
</evidence>
<organism evidence="10 11">
    <name type="scientific">Luteimonas rhizosphaericola</name>
    <dbReference type="NCBI Taxonomy" id="3042024"/>
    <lineage>
        <taxon>Bacteria</taxon>
        <taxon>Pseudomonadati</taxon>
        <taxon>Pseudomonadota</taxon>
        <taxon>Gammaproteobacteria</taxon>
        <taxon>Lysobacterales</taxon>
        <taxon>Lysobacteraceae</taxon>
        <taxon>Luteimonas</taxon>
    </lineage>
</organism>
<evidence type="ECO:0000256" key="3">
    <source>
        <dbReference type="ARBA" id="ARBA00022801"/>
    </source>
</evidence>